<sequence length="505" mass="57973">MASPCKHLRKHKPDLVKVYKSLCERLVYPATFSDLSHKASFWCCLVCKSKDNPLLCCCLECIYFACLDNQHLKQHFDEKGHKFALSLETGHIYCSECNDFIYDRDCEYARRDAENAHRKLMGFSLNYTWNPGKQEVDQIKQARKRVIRMSSKTTYGLRGLVNLGNTCFMSCILQALTHTPLLRDYFMTDQHRCIPKGVDQCLMCEMAHLFQEFYSGKNTPHIPFKMLHLVWTHARHLAGYEQQDAHEFFIAALDVLHRHSRSSAMARNPQECQCIIDRIFTGKLQSDVTCMSCGGVSTTLDPYWDISLDLGTQTAATGFSDALLCPVDQAVAPASLADCLERFTRPENLGSSAKIKCGRCDTYEESTKQLTLRMLPIVACFHLKRFEHSSKLHKKINDFISFPQYLDMTPYTAIYRDHSAAPEAHQAALLSSRQSLDRIKNKYALFAVVNHHGTIEGGHYTCYIRQHVDDWYKCDDHIISRASLDDVLASQGYLLFYHKQFLDYD</sequence>
<evidence type="ECO:0000256" key="2">
    <source>
        <dbReference type="ARBA" id="ARBA00004123"/>
    </source>
</evidence>
<keyword evidence="8 15" id="KW-0788">Thiol protease</keyword>
<keyword evidence="7 15" id="KW-0378">Hydrolase</keyword>
<evidence type="ECO:0000256" key="15">
    <source>
        <dbReference type="RuleBase" id="RU366025"/>
    </source>
</evidence>
<keyword evidence="5 14" id="KW-0863">Zinc-finger</keyword>
<evidence type="ECO:0000259" key="16">
    <source>
        <dbReference type="PROSITE" id="PS50235"/>
    </source>
</evidence>
<comment type="similarity">
    <text evidence="13">Belongs to the peptidase C19 family. UBP8 subfamily.</text>
</comment>
<dbReference type="AlphaFoldDB" id="A0A914V7W1"/>
<dbReference type="CDD" id="cd02660">
    <property type="entry name" value="Peptidase_C19D"/>
    <property type="match status" value="1"/>
</dbReference>
<evidence type="ECO:0000256" key="11">
    <source>
        <dbReference type="ARBA" id="ARBA00023163"/>
    </source>
</evidence>
<evidence type="ECO:0000256" key="9">
    <source>
        <dbReference type="ARBA" id="ARBA00022833"/>
    </source>
</evidence>
<keyword evidence="10" id="KW-0805">Transcription regulation</keyword>
<dbReference type="SUPFAM" id="SSF54001">
    <property type="entry name" value="Cysteine proteinases"/>
    <property type="match status" value="1"/>
</dbReference>
<keyword evidence="11" id="KW-0804">Transcription</keyword>
<dbReference type="PROSITE" id="PS50235">
    <property type="entry name" value="USP_3"/>
    <property type="match status" value="1"/>
</dbReference>
<dbReference type="GO" id="GO:0006508">
    <property type="term" value="P:proteolysis"/>
    <property type="evidence" value="ECO:0007669"/>
    <property type="project" value="UniProtKB-KW"/>
</dbReference>
<evidence type="ECO:0000256" key="10">
    <source>
        <dbReference type="ARBA" id="ARBA00023015"/>
    </source>
</evidence>
<dbReference type="PROSITE" id="PS00972">
    <property type="entry name" value="USP_1"/>
    <property type="match status" value="1"/>
</dbReference>
<dbReference type="EC" id="3.4.19.12" evidence="15"/>
<dbReference type="InterPro" id="IPR001394">
    <property type="entry name" value="Peptidase_C19_UCH"/>
</dbReference>
<evidence type="ECO:0000256" key="7">
    <source>
        <dbReference type="ARBA" id="ARBA00022801"/>
    </source>
</evidence>
<evidence type="ECO:0000256" key="8">
    <source>
        <dbReference type="ARBA" id="ARBA00022807"/>
    </source>
</evidence>
<name>A0A914V7W1_9BILA</name>
<evidence type="ECO:0000313" key="18">
    <source>
        <dbReference type="Proteomes" id="UP000887566"/>
    </source>
</evidence>
<proteinExistence type="inferred from homology"/>
<dbReference type="GO" id="GO:0008270">
    <property type="term" value="F:zinc ion binding"/>
    <property type="evidence" value="ECO:0007669"/>
    <property type="project" value="UniProtKB-KW"/>
</dbReference>
<dbReference type="InterPro" id="IPR038765">
    <property type="entry name" value="Papain-like_cys_pep_sf"/>
</dbReference>
<keyword evidence="4" id="KW-0479">Metal-binding</keyword>
<dbReference type="SUPFAM" id="SSF57850">
    <property type="entry name" value="RING/U-box"/>
    <property type="match status" value="1"/>
</dbReference>
<feature type="domain" description="USP" evidence="16">
    <location>
        <begin position="158"/>
        <end position="500"/>
    </location>
</feature>
<evidence type="ECO:0000256" key="4">
    <source>
        <dbReference type="ARBA" id="ARBA00022723"/>
    </source>
</evidence>
<dbReference type="InterPro" id="IPR028889">
    <property type="entry name" value="USP"/>
</dbReference>
<evidence type="ECO:0000256" key="12">
    <source>
        <dbReference type="ARBA" id="ARBA00023242"/>
    </source>
</evidence>
<evidence type="ECO:0000256" key="6">
    <source>
        <dbReference type="ARBA" id="ARBA00022786"/>
    </source>
</evidence>
<dbReference type="PANTHER" id="PTHR21646">
    <property type="entry name" value="UBIQUITIN CARBOXYL-TERMINAL HYDROLASE"/>
    <property type="match status" value="1"/>
</dbReference>
<dbReference type="WBParaSite" id="PSAMB.scaffold1613size29366.g14077.t1">
    <property type="protein sequence ID" value="PSAMB.scaffold1613size29366.g14077.t1"/>
    <property type="gene ID" value="PSAMB.scaffold1613size29366.g14077"/>
</dbReference>
<evidence type="ECO:0000256" key="5">
    <source>
        <dbReference type="ARBA" id="ARBA00022771"/>
    </source>
</evidence>
<dbReference type="Gene3D" id="3.30.40.10">
    <property type="entry name" value="Zinc/RING finger domain, C3HC4 (zinc finger)"/>
    <property type="match status" value="1"/>
</dbReference>
<dbReference type="PROSITE" id="PS00973">
    <property type="entry name" value="USP_2"/>
    <property type="match status" value="1"/>
</dbReference>
<dbReference type="InterPro" id="IPR001607">
    <property type="entry name" value="Znf_UBP"/>
</dbReference>
<dbReference type="PROSITE" id="PS50271">
    <property type="entry name" value="ZF_UBP"/>
    <property type="match status" value="1"/>
</dbReference>
<dbReference type="Gene3D" id="3.90.70.10">
    <property type="entry name" value="Cysteine proteinases"/>
    <property type="match status" value="1"/>
</dbReference>
<dbReference type="Pfam" id="PF02148">
    <property type="entry name" value="zf-UBP"/>
    <property type="match status" value="1"/>
</dbReference>
<dbReference type="InterPro" id="IPR018200">
    <property type="entry name" value="USP_CS"/>
</dbReference>
<evidence type="ECO:0000256" key="3">
    <source>
        <dbReference type="ARBA" id="ARBA00022670"/>
    </source>
</evidence>
<comment type="catalytic activity">
    <reaction evidence="1 15">
        <text>Thiol-dependent hydrolysis of ester, thioester, amide, peptide and isopeptide bonds formed by the C-terminal Gly of ubiquitin (a 76-residue protein attached to proteins as an intracellular targeting signal).</text>
        <dbReference type="EC" id="3.4.19.12"/>
    </reaction>
</comment>
<evidence type="ECO:0000256" key="13">
    <source>
        <dbReference type="ARBA" id="ARBA00038490"/>
    </source>
</evidence>
<dbReference type="GO" id="GO:0016579">
    <property type="term" value="P:protein deubiquitination"/>
    <property type="evidence" value="ECO:0007669"/>
    <property type="project" value="InterPro"/>
</dbReference>
<reference evidence="19" key="1">
    <citation type="submission" date="2022-11" db="UniProtKB">
        <authorList>
            <consortium name="WormBaseParasite"/>
        </authorList>
    </citation>
    <scope>IDENTIFICATION</scope>
</reference>
<dbReference type="Proteomes" id="UP000887566">
    <property type="component" value="Unplaced"/>
</dbReference>
<dbReference type="InterPro" id="IPR050185">
    <property type="entry name" value="Ub_carboxyl-term_hydrolase"/>
</dbReference>
<protein>
    <recommendedName>
        <fullName evidence="15">Ubiquitin carboxyl-terminal hydrolase</fullName>
        <ecNumber evidence="15">3.4.19.12</ecNumber>
    </recommendedName>
</protein>
<evidence type="ECO:0000259" key="17">
    <source>
        <dbReference type="PROSITE" id="PS50271"/>
    </source>
</evidence>
<evidence type="ECO:0000256" key="14">
    <source>
        <dbReference type="PROSITE-ProRule" id="PRU00502"/>
    </source>
</evidence>
<comment type="subcellular location">
    <subcellularLocation>
        <location evidence="2">Nucleus</location>
    </subcellularLocation>
</comment>
<keyword evidence="12" id="KW-0539">Nucleus</keyword>
<dbReference type="Pfam" id="PF00443">
    <property type="entry name" value="UCH"/>
    <property type="match status" value="1"/>
</dbReference>
<evidence type="ECO:0000313" key="19">
    <source>
        <dbReference type="WBParaSite" id="PSAMB.scaffold1613size29366.g14077.t1"/>
    </source>
</evidence>
<evidence type="ECO:0000256" key="1">
    <source>
        <dbReference type="ARBA" id="ARBA00000707"/>
    </source>
</evidence>
<dbReference type="PANTHER" id="PTHR21646:SF33">
    <property type="entry name" value="UBIQUITIN CARBOXYL-TERMINAL HYDROLASE 22"/>
    <property type="match status" value="1"/>
</dbReference>
<organism evidence="18 19">
    <name type="scientific">Plectus sambesii</name>
    <dbReference type="NCBI Taxonomy" id="2011161"/>
    <lineage>
        <taxon>Eukaryota</taxon>
        <taxon>Metazoa</taxon>
        <taxon>Ecdysozoa</taxon>
        <taxon>Nematoda</taxon>
        <taxon>Chromadorea</taxon>
        <taxon>Plectida</taxon>
        <taxon>Plectina</taxon>
        <taxon>Plectoidea</taxon>
        <taxon>Plectidae</taxon>
        <taxon>Plectus</taxon>
    </lineage>
</organism>
<feature type="domain" description="UBP-type" evidence="17">
    <location>
        <begin position="3"/>
        <end position="120"/>
    </location>
</feature>
<keyword evidence="6 15" id="KW-0833">Ubl conjugation pathway</keyword>
<dbReference type="InterPro" id="IPR013083">
    <property type="entry name" value="Znf_RING/FYVE/PHD"/>
</dbReference>
<dbReference type="GO" id="GO:0004843">
    <property type="term" value="F:cysteine-type deubiquitinase activity"/>
    <property type="evidence" value="ECO:0007669"/>
    <property type="project" value="UniProtKB-UniRule"/>
</dbReference>
<keyword evidence="18" id="KW-1185">Reference proteome</keyword>
<dbReference type="GO" id="GO:0005634">
    <property type="term" value="C:nucleus"/>
    <property type="evidence" value="ECO:0007669"/>
    <property type="project" value="UniProtKB-SubCell"/>
</dbReference>
<keyword evidence="9" id="KW-0862">Zinc</keyword>
<accession>A0A914V7W1</accession>
<keyword evidence="3 15" id="KW-0645">Protease</keyword>